<keyword evidence="2" id="KW-0472">Membrane</keyword>
<feature type="compositionally biased region" description="Basic and acidic residues" evidence="1">
    <location>
        <begin position="7"/>
        <end position="16"/>
    </location>
</feature>
<dbReference type="Pfam" id="PF04892">
    <property type="entry name" value="VanZ"/>
    <property type="match status" value="1"/>
</dbReference>
<sequence length="182" mass="19784">MTSADETGMHRYETSDGRSVYSDSSGVLTLSQIRQLRSEMDPEEALYDVYRTVSTEGETVWYGPAGEELLPDDITYLEEQVREGESQSTRQSLLPEQNMLNFLLFVPIGVIAVLALSSWPLRLLAGPTLSLAVEALQWVLATGRASDTADLVANSSGALVGVALMAGALYIGTRRSALPENR</sequence>
<organism evidence="4 5">
    <name type="scientific">Nocardiopsis algeriensis</name>
    <dbReference type="NCBI Taxonomy" id="1478215"/>
    <lineage>
        <taxon>Bacteria</taxon>
        <taxon>Bacillati</taxon>
        <taxon>Actinomycetota</taxon>
        <taxon>Actinomycetes</taxon>
        <taxon>Streptosporangiales</taxon>
        <taxon>Nocardiopsidaceae</taxon>
        <taxon>Nocardiopsis</taxon>
    </lineage>
</organism>
<gene>
    <name evidence="4" type="ORF">FHS13_001433</name>
</gene>
<evidence type="ECO:0000256" key="2">
    <source>
        <dbReference type="SAM" id="Phobius"/>
    </source>
</evidence>
<keyword evidence="5" id="KW-1185">Reference proteome</keyword>
<feature type="transmembrane region" description="Helical" evidence="2">
    <location>
        <begin position="100"/>
        <end position="121"/>
    </location>
</feature>
<dbReference type="InterPro" id="IPR006976">
    <property type="entry name" value="VanZ-like"/>
</dbReference>
<dbReference type="Proteomes" id="UP000536604">
    <property type="component" value="Unassembled WGS sequence"/>
</dbReference>
<evidence type="ECO:0000313" key="4">
    <source>
        <dbReference type="EMBL" id="MBB6119484.1"/>
    </source>
</evidence>
<feature type="region of interest" description="Disordered" evidence="1">
    <location>
        <begin position="1"/>
        <end position="23"/>
    </location>
</feature>
<reference evidence="4 5" key="1">
    <citation type="submission" date="2020-08" db="EMBL/GenBank/DDBJ databases">
        <title>Genomic Encyclopedia of Type Strains, Phase III (KMG-III): the genomes of soil and plant-associated and newly described type strains.</title>
        <authorList>
            <person name="Whitman W."/>
        </authorList>
    </citation>
    <scope>NUCLEOTIDE SEQUENCE [LARGE SCALE GENOMIC DNA]</scope>
    <source>
        <strain evidence="4 5">CECT 8712</strain>
    </source>
</reference>
<evidence type="ECO:0000256" key="1">
    <source>
        <dbReference type="SAM" id="MobiDB-lite"/>
    </source>
</evidence>
<dbReference type="RefSeq" id="WP_184289463.1">
    <property type="nucleotide sequence ID" value="NZ_JACHJO010000004.1"/>
</dbReference>
<name>A0A841IN33_9ACTN</name>
<keyword evidence="2" id="KW-1133">Transmembrane helix</keyword>
<feature type="transmembrane region" description="Helical" evidence="2">
    <location>
        <begin position="151"/>
        <end position="172"/>
    </location>
</feature>
<keyword evidence="2" id="KW-0812">Transmembrane</keyword>
<comment type="caution">
    <text evidence="4">The sequence shown here is derived from an EMBL/GenBank/DDBJ whole genome shotgun (WGS) entry which is preliminary data.</text>
</comment>
<protein>
    <recommendedName>
        <fullName evidence="3">VanZ-like domain-containing protein</fullName>
    </recommendedName>
</protein>
<evidence type="ECO:0000313" key="5">
    <source>
        <dbReference type="Proteomes" id="UP000536604"/>
    </source>
</evidence>
<feature type="domain" description="VanZ-like" evidence="3">
    <location>
        <begin position="93"/>
        <end position="165"/>
    </location>
</feature>
<dbReference type="EMBL" id="JACHJO010000004">
    <property type="protein sequence ID" value="MBB6119484.1"/>
    <property type="molecule type" value="Genomic_DNA"/>
</dbReference>
<proteinExistence type="predicted"/>
<dbReference type="AlphaFoldDB" id="A0A841IN33"/>
<accession>A0A841IN33</accession>
<evidence type="ECO:0000259" key="3">
    <source>
        <dbReference type="Pfam" id="PF04892"/>
    </source>
</evidence>